<dbReference type="Proteomes" id="UP000512286">
    <property type="component" value="Chromosome"/>
</dbReference>
<accession>A0A7D6VNT6</accession>
<reference evidence="1 2" key="1">
    <citation type="submission" date="2020-07" db="EMBL/GenBank/DDBJ databases">
        <title>Electron transfer.</title>
        <authorList>
            <person name="Huang L."/>
            <person name="Liu X."/>
            <person name="Zhou S."/>
        </authorList>
    </citation>
    <scope>NUCLEOTIDE SEQUENCE [LARGE SCALE GENOMIC DNA]</scope>
    <source>
        <strain evidence="1 2">Lx1</strain>
    </source>
</reference>
<evidence type="ECO:0000313" key="1">
    <source>
        <dbReference type="EMBL" id="QLY79207.1"/>
    </source>
</evidence>
<name>A0A7D6VNT6_9CLOT</name>
<evidence type="ECO:0000313" key="2">
    <source>
        <dbReference type="Proteomes" id="UP000512286"/>
    </source>
</evidence>
<dbReference type="AlphaFoldDB" id="A0A7D6VNT6"/>
<proteinExistence type="predicted"/>
<dbReference type="RefSeq" id="WP_181601423.1">
    <property type="nucleotide sequence ID" value="NZ_CP059378.1"/>
</dbReference>
<organism evidence="1 2">
    <name type="scientific">Clostridium intestinale</name>
    <dbReference type="NCBI Taxonomy" id="36845"/>
    <lineage>
        <taxon>Bacteria</taxon>
        <taxon>Bacillati</taxon>
        <taxon>Bacillota</taxon>
        <taxon>Clostridia</taxon>
        <taxon>Eubacteriales</taxon>
        <taxon>Clostridiaceae</taxon>
        <taxon>Clostridium</taxon>
    </lineage>
</organism>
<sequence length="53" mass="5955">MLTGKYLLACQTSIGFADEYYKKTGIATVVTDGRYVQLESEEVEDGRKKEDCT</sequence>
<gene>
    <name evidence="1" type="ORF">HZF06_19340</name>
</gene>
<dbReference type="EMBL" id="CP059378">
    <property type="protein sequence ID" value="QLY79207.1"/>
    <property type="molecule type" value="Genomic_DNA"/>
</dbReference>
<protein>
    <submittedName>
        <fullName evidence="1">Uncharacterized protein</fullName>
    </submittedName>
</protein>
<dbReference type="KEGG" id="cint:HZF06_19340"/>